<dbReference type="SUPFAM" id="SSF158911">
    <property type="entry name" value="NEAT domain-like"/>
    <property type="match status" value="1"/>
</dbReference>
<feature type="signal peptide" evidence="1">
    <location>
        <begin position="1"/>
        <end position="20"/>
    </location>
</feature>
<dbReference type="InterPro" id="IPR037250">
    <property type="entry name" value="NEAT_dom_sf"/>
</dbReference>
<evidence type="ECO:0000256" key="1">
    <source>
        <dbReference type="SAM" id="SignalP"/>
    </source>
</evidence>
<dbReference type="EMBL" id="JAGMVS010000064">
    <property type="protein sequence ID" value="MCM2437477.1"/>
    <property type="molecule type" value="Genomic_DNA"/>
</dbReference>
<gene>
    <name evidence="2" type="ORF">KAK10_06100</name>
</gene>
<proteinExistence type="predicted"/>
<evidence type="ECO:0000313" key="3">
    <source>
        <dbReference type="Proteomes" id="UP001057481"/>
    </source>
</evidence>
<keyword evidence="3" id="KW-1185">Reference proteome</keyword>
<name>A0ABT0VI13_9LACO</name>
<accession>A0ABT0VI13</accession>
<sequence>MKKISLVILASVLAFNVALSVFNGSQVAAAQQVTTVKKAGQYTFKLTATGGMDKYLASQATAKVTGKKANLNIELTDSKLISMINAFTVVGATTNTKTQKGFKITIPAKRLNQTLATTTSVVTPYYSNDYHAKVTLTITKFVADKQASTKKKATKSKTKQVIKKASLKKGTKHTIKKVTKKVTKVSKKA</sequence>
<keyword evidence="1" id="KW-0732">Signal</keyword>
<dbReference type="Gene3D" id="2.60.40.1850">
    <property type="match status" value="1"/>
</dbReference>
<evidence type="ECO:0000313" key="2">
    <source>
        <dbReference type="EMBL" id="MCM2437477.1"/>
    </source>
</evidence>
<reference evidence="2" key="1">
    <citation type="submission" date="2021-04" db="EMBL/GenBank/DDBJ databases">
        <title>Taxonomic assessment of Weissella genus.</title>
        <authorList>
            <person name="Fanelli F."/>
            <person name="Chieffi D."/>
            <person name="Dell'Aquila A."/>
            <person name="Gyu-Sung C."/>
            <person name="Franz C.M.A.P."/>
            <person name="Fusco V."/>
        </authorList>
    </citation>
    <scope>NUCLEOTIDE SEQUENCE</scope>
    <source>
        <strain evidence="2">LMG 25373</strain>
    </source>
</reference>
<dbReference type="Proteomes" id="UP001057481">
    <property type="component" value="Unassembled WGS sequence"/>
</dbReference>
<dbReference type="RefSeq" id="WP_205143565.1">
    <property type="nucleotide sequence ID" value="NZ_JAFBDN010000007.1"/>
</dbReference>
<comment type="caution">
    <text evidence="2">The sequence shown here is derived from an EMBL/GenBank/DDBJ whole genome shotgun (WGS) entry which is preliminary data.</text>
</comment>
<feature type="chain" id="PRO_5045720255" evidence="1">
    <location>
        <begin position="21"/>
        <end position="189"/>
    </location>
</feature>
<organism evidence="2 3">
    <name type="scientific">Periweissella beninensis</name>
    <dbReference type="NCBI Taxonomy" id="504936"/>
    <lineage>
        <taxon>Bacteria</taxon>
        <taxon>Bacillati</taxon>
        <taxon>Bacillota</taxon>
        <taxon>Bacilli</taxon>
        <taxon>Lactobacillales</taxon>
        <taxon>Lactobacillaceae</taxon>
        <taxon>Periweissella</taxon>
    </lineage>
</organism>
<protein>
    <submittedName>
        <fullName evidence="2">Uncharacterized protein</fullName>
    </submittedName>
</protein>